<dbReference type="InterPro" id="IPR004045">
    <property type="entry name" value="Glutathione_S-Trfase_N"/>
</dbReference>
<dbReference type="Proteomes" id="UP001180487">
    <property type="component" value="Unassembled WGS sequence"/>
</dbReference>
<proteinExistence type="predicted"/>
<evidence type="ECO:0000256" key="2">
    <source>
        <dbReference type="SAM" id="SignalP"/>
    </source>
</evidence>
<dbReference type="NCBIfam" id="TIGR03397">
    <property type="entry name" value="acid_phos_Burk"/>
    <property type="match status" value="1"/>
</dbReference>
<dbReference type="InterPro" id="IPR017850">
    <property type="entry name" value="Alkaline_phosphatase_core_sf"/>
</dbReference>
<dbReference type="PANTHER" id="PTHR31956:SF1">
    <property type="entry name" value="NON-SPECIFIC PHOSPHOLIPASE C1"/>
    <property type="match status" value="1"/>
</dbReference>
<dbReference type="PROSITE" id="PS50404">
    <property type="entry name" value="GST_NTER"/>
    <property type="match status" value="1"/>
</dbReference>
<organism evidence="4 5">
    <name type="scientific">Rhodoferax ferrireducens</name>
    <dbReference type="NCBI Taxonomy" id="192843"/>
    <lineage>
        <taxon>Bacteria</taxon>
        <taxon>Pseudomonadati</taxon>
        <taxon>Pseudomonadota</taxon>
        <taxon>Betaproteobacteria</taxon>
        <taxon>Burkholderiales</taxon>
        <taxon>Comamonadaceae</taxon>
        <taxon>Rhodoferax</taxon>
    </lineage>
</organism>
<gene>
    <name evidence="4" type="ORF">J2X19_003669</name>
</gene>
<dbReference type="SUPFAM" id="SSF53649">
    <property type="entry name" value="Alkaline phosphatase-like"/>
    <property type="match status" value="1"/>
</dbReference>
<dbReference type="RefSeq" id="WP_116607508.1">
    <property type="nucleotide sequence ID" value="NZ_JAVDXT010000003.1"/>
</dbReference>
<dbReference type="EMBL" id="JAVDXT010000003">
    <property type="protein sequence ID" value="MDR7378975.1"/>
    <property type="molecule type" value="Genomic_DNA"/>
</dbReference>
<comment type="caution">
    <text evidence="4">The sequence shown here is derived from an EMBL/GenBank/DDBJ whole genome shotgun (WGS) entry which is preliminary data.</text>
</comment>
<sequence length="459" mass="49413">MRMLFRPSALAAAALLLTACSTPTRQASAPDPQLAQIGQIVVVYLENRSFDHLFGLYPGANGVPNALAQGLGVQVDANNQPYPVLPPPLADKTGKPDARLAGPIPNGPFRLDPKIGLGDTLFSPIHAFWANQRQINGGRNDRFVADGNSGGLLMGTYDGSSLGLWKLAQRFTLADNFFQSAFGGSFLNHFWLVCACTPVYANAPHHIVALDAQGRSAEADEPEAYVTQDGYAVNTMQGSWLYDPTKKQALLPPQTAPTIGDRLSDKGIPWAYYGQDFNRAVAATQAGKGLSTFSYHHQPFIAFKRFIDSEAQRKAHLKDRADFMADAQGGTLPPVSFYKPTGGKNMHPGRGSVAEGDAEATEIVNAVMAGPQWKNTVVIVTTDENGGFWDHAAPPKGDRWGPGSRIPAIIVSPFSEGGRIDHTQYETVSILKLIEDRFGLAPLGSRDAKANSLAKALKF</sequence>
<protein>
    <submittedName>
        <fullName evidence="4">Phospholipase C</fullName>
        <ecNumber evidence="4">3.1.4.3</ecNumber>
    </submittedName>
</protein>
<dbReference type="EC" id="3.1.4.3" evidence="4"/>
<name>A0ABU2CCC7_9BURK</name>
<feature type="signal peptide" evidence="2">
    <location>
        <begin position="1"/>
        <end position="27"/>
    </location>
</feature>
<evidence type="ECO:0000313" key="4">
    <source>
        <dbReference type="EMBL" id="MDR7378975.1"/>
    </source>
</evidence>
<keyword evidence="1 4" id="KW-0378">Hydrolase</keyword>
<accession>A0ABU2CCC7</accession>
<dbReference type="PANTHER" id="PTHR31956">
    <property type="entry name" value="NON-SPECIFIC PHOSPHOLIPASE C4-RELATED"/>
    <property type="match status" value="1"/>
</dbReference>
<keyword evidence="5" id="KW-1185">Reference proteome</keyword>
<keyword evidence="2" id="KW-0732">Signal</keyword>
<dbReference type="InterPro" id="IPR007312">
    <property type="entry name" value="Phosphoesterase"/>
</dbReference>
<feature type="domain" description="GST N-terminal" evidence="3">
    <location>
        <begin position="333"/>
        <end position="442"/>
    </location>
</feature>
<evidence type="ECO:0000313" key="5">
    <source>
        <dbReference type="Proteomes" id="UP001180487"/>
    </source>
</evidence>
<reference evidence="4 5" key="1">
    <citation type="submission" date="2023-07" db="EMBL/GenBank/DDBJ databases">
        <title>Sorghum-associated microbial communities from plants grown in Nebraska, USA.</title>
        <authorList>
            <person name="Schachtman D."/>
        </authorList>
    </citation>
    <scope>NUCLEOTIDE SEQUENCE [LARGE SCALE GENOMIC DNA]</scope>
    <source>
        <strain evidence="4 5">BE313</strain>
    </source>
</reference>
<dbReference type="CDD" id="cd16013">
    <property type="entry name" value="AcpA"/>
    <property type="match status" value="1"/>
</dbReference>
<dbReference type="PROSITE" id="PS51257">
    <property type="entry name" value="PROKAR_LIPOPROTEIN"/>
    <property type="match status" value="1"/>
</dbReference>
<evidence type="ECO:0000259" key="3">
    <source>
        <dbReference type="PROSITE" id="PS50404"/>
    </source>
</evidence>
<dbReference type="Pfam" id="PF04185">
    <property type="entry name" value="Phosphoesterase"/>
    <property type="match status" value="1"/>
</dbReference>
<dbReference type="Gene3D" id="3.40.720.10">
    <property type="entry name" value="Alkaline Phosphatase, subunit A"/>
    <property type="match status" value="2"/>
</dbReference>
<feature type="chain" id="PRO_5045174460" evidence="2">
    <location>
        <begin position="28"/>
        <end position="459"/>
    </location>
</feature>
<dbReference type="InterPro" id="IPR017768">
    <property type="entry name" value="AcpA"/>
</dbReference>
<evidence type="ECO:0000256" key="1">
    <source>
        <dbReference type="ARBA" id="ARBA00022801"/>
    </source>
</evidence>
<dbReference type="GO" id="GO:0034480">
    <property type="term" value="F:phosphatidylcholine phospholipase C activity"/>
    <property type="evidence" value="ECO:0007669"/>
    <property type="project" value="UniProtKB-EC"/>
</dbReference>